<organism evidence="1 2">
    <name type="scientific">Clostridium scindens (strain JCM 10418 / VPI 12708)</name>
    <dbReference type="NCBI Taxonomy" id="29347"/>
    <lineage>
        <taxon>Bacteria</taxon>
        <taxon>Bacillati</taxon>
        <taxon>Bacillota</taxon>
        <taxon>Clostridia</taxon>
        <taxon>Lachnospirales</taxon>
        <taxon>Lachnospiraceae</taxon>
    </lineage>
</organism>
<dbReference type="RefSeq" id="WP_004605946.1">
    <property type="nucleotide sequence ID" value="NZ_AP024846.1"/>
</dbReference>
<dbReference type="CDD" id="cd06223">
    <property type="entry name" value="PRTases_typeI"/>
    <property type="match status" value="1"/>
</dbReference>
<comment type="caution">
    <text evidence="1">The sequence shown here is derived from an EMBL/GenBank/DDBJ whole genome shotgun (WGS) entry which is preliminary data.</text>
</comment>
<dbReference type="GeneID" id="62697328"/>
<evidence type="ECO:0000313" key="1">
    <source>
        <dbReference type="EMBL" id="MSS39110.1"/>
    </source>
</evidence>
<sequence length="213" mass="23027">MDVNLRDLRSVRNPKVRIKIMQGHFARSHSHVNTYIDISTIKSRCDHAREAARMLTEPYLSSAEVDTIVCLDGMEVVGAFMAELLAAPGSVSVNRGKNISIVAPESNQLGQMMFRDNTKRMVGGQNVLILAGSLNTGKTMLQAIDTILYYGGNVNGVCSIFSAASKVAGLDIHAAFTTADIPDYQVYPSHACPLCKAGVKVDAIVNSYGYSEL</sequence>
<dbReference type="AlphaFoldDB" id="A0A844F683"/>
<gene>
    <name evidence="1" type="ORF">FYJ37_01765</name>
</gene>
<keyword evidence="1" id="KW-0808">Transferase</keyword>
<name>A0A844F683_CLOSV</name>
<dbReference type="SUPFAM" id="SSF53271">
    <property type="entry name" value="PRTase-like"/>
    <property type="match status" value="1"/>
</dbReference>
<proteinExistence type="predicted"/>
<dbReference type="GO" id="GO:0016757">
    <property type="term" value="F:glycosyltransferase activity"/>
    <property type="evidence" value="ECO:0007669"/>
    <property type="project" value="UniProtKB-KW"/>
</dbReference>
<accession>A0A844F683</accession>
<protein>
    <submittedName>
        <fullName evidence="1">Orotate phosphoribosyltransferase</fullName>
    </submittedName>
</protein>
<dbReference type="EMBL" id="VUMB01000003">
    <property type="protein sequence ID" value="MSS39110.1"/>
    <property type="molecule type" value="Genomic_DNA"/>
</dbReference>
<dbReference type="InterPro" id="IPR000836">
    <property type="entry name" value="PRTase_dom"/>
</dbReference>
<dbReference type="InterPro" id="IPR029057">
    <property type="entry name" value="PRTase-like"/>
</dbReference>
<evidence type="ECO:0000313" key="2">
    <source>
        <dbReference type="Proteomes" id="UP000462363"/>
    </source>
</evidence>
<dbReference type="Proteomes" id="UP000462363">
    <property type="component" value="Unassembled WGS sequence"/>
</dbReference>
<reference evidence="1 2" key="1">
    <citation type="submission" date="2019-08" db="EMBL/GenBank/DDBJ databases">
        <title>In-depth cultivation of the pig gut microbiome towards novel bacterial diversity and tailored functional studies.</title>
        <authorList>
            <person name="Wylensek D."/>
            <person name="Hitch T.C.A."/>
            <person name="Clavel T."/>
        </authorList>
    </citation>
    <scope>NUCLEOTIDE SEQUENCE [LARGE SCALE GENOMIC DNA]</scope>
    <source>
        <strain evidence="1 2">BL-389-WT-3D</strain>
    </source>
</reference>
<dbReference type="Gene3D" id="3.40.50.2020">
    <property type="match status" value="1"/>
</dbReference>
<keyword evidence="1" id="KW-0328">Glycosyltransferase</keyword>